<evidence type="ECO:0000256" key="4">
    <source>
        <dbReference type="ARBA" id="ARBA00017654"/>
    </source>
</evidence>
<dbReference type="EMBL" id="LGUE01000005">
    <property type="protein sequence ID" value="KON83794.1"/>
    <property type="molecule type" value="Genomic_DNA"/>
</dbReference>
<dbReference type="Proteomes" id="UP000037405">
    <property type="component" value="Unassembled WGS sequence"/>
</dbReference>
<dbReference type="OrthoDB" id="9803871at2"/>
<evidence type="ECO:0000256" key="1">
    <source>
        <dbReference type="ARBA" id="ARBA00001946"/>
    </source>
</evidence>
<sequence length="288" mass="31845">MKGIILAGGSGTRLYPLTKSISKHLLPLYDKPMIYYPLCTLMEAGIREILIISTEQDLGRYEQLLGDGSTLGISIRYAVQPKPEGIAQAFIIGEAFIRGERTALILGDNLFYGPGFQDPVWNEDDALVFGANVEDPERFGVVGFSSEGHVESIEEKPACPKSDYAVAGLYVYNSDVVEVAKSLRPSRRGELEITDINRFYLQSGELSVRLLGQYDTWMDAGTHESLFKASQFVKTMEETRNVKIGCIEEVAFCKGWITAGELMKLGHPLRNNPYGQYLMRVAGRGSAG</sequence>
<keyword evidence="7 10" id="KW-0479">Metal-binding</keyword>
<protein>
    <recommendedName>
        <fullName evidence="4 10">Glucose-1-phosphate thymidylyltransferase</fullName>
        <ecNumber evidence="3 10">2.7.7.24</ecNumber>
    </recommendedName>
</protein>
<dbReference type="InterPro" id="IPR029044">
    <property type="entry name" value="Nucleotide-diphossugar_trans"/>
</dbReference>
<comment type="cofactor">
    <cofactor evidence="1">
        <name>Mg(2+)</name>
        <dbReference type="ChEBI" id="CHEBI:18420"/>
    </cofactor>
</comment>
<comment type="caution">
    <text evidence="12">The sequence shown here is derived from an EMBL/GenBank/DDBJ whole genome shotgun (WGS) entry which is preliminary data.</text>
</comment>
<dbReference type="SUPFAM" id="SSF53448">
    <property type="entry name" value="Nucleotide-diphospho-sugar transferases"/>
    <property type="match status" value="1"/>
</dbReference>
<keyword evidence="6 10" id="KW-0548">Nucleotidyltransferase</keyword>
<dbReference type="InterPro" id="IPR005835">
    <property type="entry name" value="NTP_transferase_dom"/>
</dbReference>
<evidence type="ECO:0000313" key="13">
    <source>
        <dbReference type="Proteomes" id="UP000037405"/>
    </source>
</evidence>
<dbReference type="AlphaFoldDB" id="A0A0M0G1V5"/>
<comment type="function">
    <text evidence="10">Catalyzes the formation of dTDP-glucose, from dTTP and glucose 1-phosphate, as well as its pyrophosphorolysis.</text>
</comment>
<evidence type="ECO:0000256" key="3">
    <source>
        <dbReference type="ARBA" id="ARBA00012461"/>
    </source>
</evidence>
<organism evidence="12 13">
    <name type="scientific">Rossellomorea marisflavi</name>
    <dbReference type="NCBI Taxonomy" id="189381"/>
    <lineage>
        <taxon>Bacteria</taxon>
        <taxon>Bacillati</taxon>
        <taxon>Bacillota</taxon>
        <taxon>Bacilli</taxon>
        <taxon>Bacillales</taxon>
        <taxon>Bacillaceae</taxon>
        <taxon>Rossellomorea</taxon>
    </lineage>
</organism>
<dbReference type="Pfam" id="PF00483">
    <property type="entry name" value="NTP_transferase"/>
    <property type="match status" value="1"/>
</dbReference>
<proteinExistence type="inferred from homology"/>
<dbReference type="RefSeq" id="WP_053429200.1">
    <property type="nucleotide sequence ID" value="NZ_LGUE01000005.1"/>
</dbReference>
<dbReference type="GO" id="GO:0046872">
    <property type="term" value="F:metal ion binding"/>
    <property type="evidence" value="ECO:0007669"/>
    <property type="project" value="UniProtKB-KW"/>
</dbReference>
<comment type="similarity">
    <text evidence="2 10">Belongs to the glucose-1-phosphate thymidylyltransferase family.</text>
</comment>
<keyword evidence="13" id="KW-1185">Reference proteome</keyword>
<dbReference type="Gene3D" id="3.90.550.10">
    <property type="entry name" value="Spore Coat Polysaccharide Biosynthesis Protein SpsA, Chain A"/>
    <property type="match status" value="1"/>
</dbReference>
<evidence type="ECO:0000256" key="6">
    <source>
        <dbReference type="ARBA" id="ARBA00022695"/>
    </source>
</evidence>
<name>A0A0M0G1V5_9BACI</name>
<evidence type="ECO:0000256" key="7">
    <source>
        <dbReference type="ARBA" id="ARBA00022723"/>
    </source>
</evidence>
<dbReference type="PANTHER" id="PTHR43532:SF1">
    <property type="entry name" value="GLUCOSE-1-PHOSPHATE THYMIDYLYLTRANSFERASE 1"/>
    <property type="match status" value="1"/>
</dbReference>
<feature type="domain" description="Nucleotidyl transferase" evidence="11">
    <location>
        <begin position="2"/>
        <end position="234"/>
    </location>
</feature>
<comment type="catalytic activity">
    <reaction evidence="9 10">
        <text>dTTP + alpha-D-glucose 1-phosphate + H(+) = dTDP-alpha-D-glucose + diphosphate</text>
        <dbReference type="Rhea" id="RHEA:15225"/>
        <dbReference type="ChEBI" id="CHEBI:15378"/>
        <dbReference type="ChEBI" id="CHEBI:33019"/>
        <dbReference type="ChEBI" id="CHEBI:37568"/>
        <dbReference type="ChEBI" id="CHEBI:57477"/>
        <dbReference type="ChEBI" id="CHEBI:58601"/>
        <dbReference type="EC" id="2.7.7.24"/>
    </reaction>
</comment>
<accession>A0A0M0G1V5</accession>
<dbReference type="FunFam" id="3.90.550.10:FF:000023">
    <property type="entry name" value="Glucose-1-phosphate thymidylyltransferase"/>
    <property type="match status" value="1"/>
</dbReference>
<evidence type="ECO:0000313" key="12">
    <source>
        <dbReference type="EMBL" id="KON83794.1"/>
    </source>
</evidence>
<evidence type="ECO:0000259" key="11">
    <source>
        <dbReference type="Pfam" id="PF00483"/>
    </source>
</evidence>
<dbReference type="EC" id="2.7.7.24" evidence="3 10"/>
<dbReference type="GO" id="GO:0008879">
    <property type="term" value="F:glucose-1-phosphate thymidylyltransferase activity"/>
    <property type="evidence" value="ECO:0007669"/>
    <property type="project" value="UniProtKB-EC"/>
</dbReference>
<reference evidence="13" key="1">
    <citation type="submission" date="2015-07" db="EMBL/GenBank/DDBJ databases">
        <title>Fjat-14235 jcm11544.</title>
        <authorList>
            <person name="Liu B."/>
            <person name="Wang J."/>
            <person name="Zhu Y."/>
            <person name="Liu G."/>
            <person name="Chen Q."/>
            <person name="Chen Z."/>
            <person name="Lan J."/>
            <person name="Che J."/>
            <person name="Ge C."/>
            <person name="Shi H."/>
            <person name="Pan Z."/>
            <person name="Liu X."/>
        </authorList>
    </citation>
    <scope>NUCLEOTIDE SEQUENCE [LARGE SCALE GENOMIC DNA]</scope>
    <source>
        <strain evidence="13">JCM 11544</strain>
    </source>
</reference>
<keyword evidence="5 10" id="KW-0808">Transferase</keyword>
<evidence type="ECO:0000256" key="8">
    <source>
        <dbReference type="ARBA" id="ARBA00022842"/>
    </source>
</evidence>
<dbReference type="STRING" id="189381.GCA_900166615_02189"/>
<dbReference type="PATRIC" id="fig|189381.12.peg.4326"/>
<dbReference type="NCBIfam" id="TIGR01207">
    <property type="entry name" value="rmlA"/>
    <property type="match status" value="1"/>
</dbReference>
<evidence type="ECO:0000256" key="9">
    <source>
        <dbReference type="ARBA" id="ARBA00049336"/>
    </source>
</evidence>
<dbReference type="PANTHER" id="PTHR43532">
    <property type="entry name" value="GLUCOSE-1-PHOSPHATE THYMIDYLYLTRANSFERASE"/>
    <property type="match status" value="1"/>
</dbReference>
<evidence type="ECO:0000256" key="10">
    <source>
        <dbReference type="RuleBase" id="RU003706"/>
    </source>
</evidence>
<dbReference type="InterPro" id="IPR005907">
    <property type="entry name" value="G1P_thy_trans_s"/>
</dbReference>
<gene>
    <name evidence="12" type="ORF">AF331_16665</name>
</gene>
<evidence type="ECO:0000256" key="2">
    <source>
        <dbReference type="ARBA" id="ARBA00010480"/>
    </source>
</evidence>
<evidence type="ECO:0000256" key="5">
    <source>
        <dbReference type="ARBA" id="ARBA00022679"/>
    </source>
</evidence>
<keyword evidence="8 10" id="KW-0460">Magnesium</keyword>
<dbReference type="CDD" id="cd02538">
    <property type="entry name" value="G1P_TT_short"/>
    <property type="match status" value="1"/>
</dbReference>